<dbReference type="KEGG" id="spg:SpyM3_0788"/>
<evidence type="ECO:0000313" key="4">
    <source>
        <dbReference type="Proteomes" id="UP000000564"/>
    </source>
</evidence>
<dbReference type="EMBL" id="AE014074">
    <property type="protein sequence ID" value="AAM79395.1"/>
    <property type="molecule type" value="Genomic_DNA"/>
</dbReference>
<comment type="similarity">
    <text evidence="1">Belongs to the short-chain dehydrogenases/reductases (SDR) family.</text>
</comment>
<dbReference type="GO" id="GO:0016491">
    <property type="term" value="F:oxidoreductase activity"/>
    <property type="evidence" value="ECO:0007669"/>
    <property type="project" value="UniProtKB-KW"/>
</dbReference>
<dbReference type="Gene3D" id="3.40.50.720">
    <property type="entry name" value="NAD(P)-binding Rossmann-like Domain"/>
    <property type="match status" value="1"/>
</dbReference>
<dbReference type="InterPro" id="IPR036291">
    <property type="entry name" value="NAD(P)-bd_dom_sf"/>
</dbReference>
<dbReference type="PANTHER" id="PTHR42901">
    <property type="entry name" value="ALCOHOL DEHYDROGENASE"/>
    <property type="match status" value="1"/>
</dbReference>
<evidence type="ECO:0000256" key="2">
    <source>
        <dbReference type="ARBA" id="ARBA00023002"/>
    </source>
</evidence>
<dbReference type="SUPFAM" id="SSF51735">
    <property type="entry name" value="NAD(P)-binding Rossmann-fold domains"/>
    <property type="match status" value="1"/>
</dbReference>
<proteinExistence type="inferred from homology"/>
<evidence type="ECO:0000313" key="3">
    <source>
        <dbReference type="EMBL" id="AAM79395.1"/>
    </source>
</evidence>
<keyword evidence="2" id="KW-0560">Oxidoreductase</keyword>
<dbReference type="Proteomes" id="UP000000564">
    <property type="component" value="Chromosome"/>
</dbReference>
<dbReference type="InterPro" id="IPR002347">
    <property type="entry name" value="SDR_fam"/>
</dbReference>
<name>A0A0H2UUF1_STRP3</name>
<accession>A0A0H2UUF1</accession>
<dbReference type="Pfam" id="PF00106">
    <property type="entry name" value="adh_short"/>
    <property type="match status" value="1"/>
</dbReference>
<dbReference type="AlphaFoldDB" id="A0A0H2UUF1"/>
<protein>
    <submittedName>
        <fullName evidence="3">Putative oxidoreductase, short chain dehydrogenase/reductase</fullName>
    </submittedName>
</protein>
<evidence type="ECO:0000256" key="1">
    <source>
        <dbReference type="ARBA" id="ARBA00006484"/>
    </source>
</evidence>
<dbReference type="PRINTS" id="PR00081">
    <property type="entry name" value="GDHRDH"/>
</dbReference>
<dbReference type="HOGENOM" id="CLU_010194_2_19_9"/>
<gene>
    <name evidence="3" type="ordered locus">SpyM3_0788</name>
</gene>
<dbReference type="PANTHER" id="PTHR42901:SF1">
    <property type="entry name" value="ALCOHOL DEHYDROGENASE"/>
    <property type="match status" value="1"/>
</dbReference>
<organism evidence="3 4">
    <name type="scientific">Streptococcus pyogenes serotype M3 (strain ATCC BAA-595 / MGAS315)</name>
    <dbReference type="NCBI Taxonomy" id="198466"/>
    <lineage>
        <taxon>Bacteria</taxon>
        <taxon>Bacillati</taxon>
        <taxon>Bacillota</taxon>
        <taxon>Bacilli</taxon>
        <taxon>Lactobacillales</taxon>
        <taxon>Streptococcaceae</taxon>
        <taxon>Streptococcus</taxon>
    </lineage>
</organism>
<sequence length="104" mass="11148">MGNIALVTGASAGFGRAIVEHLIADGIKVIGASRRLEKLKALETSFGSDNFYPLQMDVTDTKAIDDALTSLPNQWQDITILVNNAGLALGLDLIRLMKPILRIG</sequence>
<reference evidence="3 4" key="1">
    <citation type="journal article" date="2002" name="Proc. Natl. Acad. Sci. U.S.A.">
        <title>Genome sequence of a serotype M3 strain of group A Streptococcus: phage-encoded toxins, the high-virulence phenotype, and clone emergence.</title>
        <authorList>
            <person name="Beres S.B."/>
            <person name="Sylva G.L."/>
            <person name="Barbian K.D."/>
            <person name="Lei B."/>
            <person name="Hoff J.S."/>
            <person name="Mammarella N.D."/>
            <person name="Liu M.Y."/>
            <person name="Smoot J.C."/>
            <person name="Porcella S.F."/>
            <person name="Parkins L.D."/>
            <person name="Campbell D.S."/>
            <person name="Smith T.M."/>
            <person name="McCormick J.K."/>
            <person name="Leung D.Y."/>
            <person name="Schlievert P.M."/>
            <person name="Musser J.M."/>
        </authorList>
    </citation>
    <scope>NUCLEOTIDE SEQUENCE [LARGE SCALE GENOMIC DNA]</scope>
    <source>
        <strain evidence="4">ATCC BAA-595 / MGAS315</strain>
    </source>
</reference>